<protein>
    <recommendedName>
        <fullName evidence="4">DUF4244 domain-containing protein</fullName>
    </recommendedName>
</protein>
<feature type="transmembrane region" description="Helical" evidence="1">
    <location>
        <begin position="42"/>
        <end position="60"/>
    </location>
</feature>
<name>A0A1I1VXN0_9ACTN</name>
<dbReference type="EMBL" id="FOMZ01000004">
    <property type="protein sequence ID" value="SFD87856.1"/>
    <property type="molecule type" value="Genomic_DNA"/>
</dbReference>
<accession>A0A1I1VXN0</accession>
<dbReference type="Proteomes" id="UP000198716">
    <property type="component" value="Unassembled WGS sequence"/>
</dbReference>
<dbReference type="Pfam" id="PF14029">
    <property type="entry name" value="DUF4244"/>
    <property type="match status" value="1"/>
</dbReference>
<keyword evidence="3" id="KW-1185">Reference proteome</keyword>
<keyword evidence="1" id="KW-0812">Transmembrane</keyword>
<reference evidence="3" key="1">
    <citation type="submission" date="2016-10" db="EMBL/GenBank/DDBJ databases">
        <authorList>
            <person name="Varghese N."/>
            <person name="Submissions S."/>
        </authorList>
    </citation>
    <scope>NUCLEOTIDE SEQUENCE [LARGE SCALE GENOMIC DNA]</scope>
    <source>
        <strain evidence="3">DSM 45004</strain>
    </source>
</reference>
<keyword evidence="1" id="KW-0472">Membrane</keyword>
<gene>
    <name evidence="2" type="ORF">SAMN04487819_104310</name>
</gene>
<evidence type="ECO:0008006" key="4">
    <source>
        <dbReference type="Google" id="ProtNLM"/>
    </source>
</evidence>
<evidence type="ECO:0000313" key="3">
    <source>
        <dbReference type="Proteomes" id="UP000198716"/>
    </source>
</evidence>
<proteinExistence type="predicted"/>
<sequence length="82" mass="9129">MTRIRRMYQYPHGESLRRIPNGCLRCLRLVLRGESGMSTAEYAIGTLTAAAFASVLYMLVTSDFVTEALTSLLRQALSGQSR</sequence>
<evidence type="ECO:0000313" key="2">
    <source>
        <dbReference type="EMBL" id="SFD87856.1"/>
    </source>
</evidence>
<evidence type="ECO:0000256" key="1">
    <source>
        <dbReference type="SAM" id="Phobius"/>
    </source>
</evidence>
<keyword evidence="1" id="KW-1133">Transmembrane helix</keyword>
<dbReference type="AlphaFoldDB" id="A0A1I1VXN0"/>
<dbReference type="InterPro" id="IPR025338">
    <property type="entry name" value="DUF4244"/>
</dbReference>
<organism evidence="2 3">
    <name type="scientific">Actinopolyspora alba</name>
    <dbReference type="NCBI Taxonomy" id="673379"/>
    <lineage>
        <taxon>Bacteria</taxon>
        <taxon>Bacillati</taxon>
        <taxon>Actinomycetota</taxon>
        <taxon>Actinomycetes</taxon>
        <taxon>Actinopolysporales</taxon>
        <taxon>Actinopolysporaceae</taxon>
        <taxon>Actinopolyspora</taxon>
        <taxon>Actinopolyspora alba group</taxon>
    </lineage>
</organism>